<name>A0A544T4M0_9BACI</name>
<proteinExistence type="predicted"/>
<dbReference type="Proteomes" id="UP000317316">
    <property type="component" value="Unassembled WGS sequence"/>
</dbReference>
<gene>
    <name evidence="1" type="ORF">FG382_12290</name>
</gene>
<evidence type="ECO:0000313" key="1">
    <source>
        <dbReference type="EMBL" id="TQR12405.1"/>
    </source>
</evidence>
<keyword evidence="2" id="KW-1185">Reference proteome</keyword>
<dbReference type="RefSeq" id="WP_142539185.1">
    <property type="nucleotide sequence ID" value="NZ_BMIE01000006.1"/>
</dbReference>
<dbReference type="OrthoDB" id="8858565at2"/>
<dbReference type="AlphaFoldDB" id="A0A544T4M0"/>
<protein>
    <recommendedName>
        <fullName evidence="3">DUF2188 domain-containing protein</fullName>
    </recommendedName>
</protein>
<comment type="caution">
    <text evidence="1">The sequence shown here is derived from an EMBL/GenBank/DDBJ whole genome shotgun (WGS) entry which is preliminary data.</text>
</comment>
<sequence>MPWNHNDYPDSMKNLNPDVREKAIEIANALLRDNYDEGRAIAIATSQARKAVNDEEENRITYEVISRDTDWILTKEDGKRAIFAEETKADLLSKAKPYVNEHNGILRIYEEDGSVEDTLYE</sequence>
<evidence type="ECO:0000313" key="2">
    <source>
        <dbReference type="Proteomes" id="UP000317316"/>
    </source>
</evidence>
<dbReference type="EMBL" id="VDGH01000007">
    <property type="protein sequence ID" value="TQR12405.1"/>
    <property type="molecule type" value="Genomic_DNA"/>
</dbReference>
<evidence type="ECO:0008006" key="3">
    <source>
        <dbReference type="Google" id="ProtNLM"/>
    </source>
</evidence>
<accession>A0A544T4M0</accession>
<reference evidence="1 2" key="1">
    <citation type="submission" date="2019-05" db="EMBL/GenBank/DDBJ databases">
        <title>Psychrobacillus vulpis sp. nov., a new species isolated from feces of a red fox that inhabits in The Tablas de Daimiel Natural Park, Albacete, Spain.</title>
        <authorList>
            <person name="Rodriguez M."/>
            <person name="Reina J.C."/>
            <person name="Bejar V."/>
            <person name="Llamas I."/>
        </authorList>
    </citation>
    <scope>NUCLEOTIDE SEQUENCE [LARGE SCALE GENOMIC DNA]</scope>
    <source>
        <strain evidence="1 2">NEAU-3TGS17</strain>
    </source>
</reference>
<organism evidence="1 2">
    <name type="scientific">Psychrobacillus lasiicapitis</name>
    <dbReference type="NCBI Taxonomy" id="1636719"/>
    <lineage>
        <taxon>Bacteria</taxon>
        <taxon>Bacillati</taxon>
        <taxon>Bacillota</taxon>
        <taxon>Bacilli</taxon>
        <taxon>Bacillales</taxon>
        <taxon>Bacillaceae</taxon>
        <taxon>Psychrobacillus</taxon>
    </lineage>
</organism>